<dbReference type="OrthoDB" id="414243at2759"/>
<gene>
    <name evidence="3" type="ORF">E0L32_006695</name>
</gene>
<dbReference type="InterPro" id="IPR052935">
    <property type="entry name" value="Mg2+_PAP"/>
</dbReference>
<feature type="domain" description="Phosphatidate phosphatase APP1 catalytic" evidence="2">
    <location>
        <begin position="218"/>
        <end position="371"/>
    </location>
</feature>
<comment type="caution">
    <text evidence="3">The sequence shown here is derived from an EMBL/GenBank/DDBJ whole genome shotgun (WGS) entry which is preliminary data.</text>
</comment>
<dbReference type="FunCoup" id="A0A507APN9">
    <property type="interactions" value="60"/>
</dbReference>
<dbReference type="Proteomes" id="UP000319257">
    <property type="component" value="Unassembled WGS sequence"/>
</dbReference>
<dbReference type="InterPro" id="IPR019236">
    <property type="entry name" value="APP1_cat"/>
</dbReference>
<organism evidence="3 4">
    <name type="scientific">Thyridium curvatum</name>
    <dbReference type="NCBI Taxonomy" id="1093900"/>
    <lineage>
        <taxon>Eukaryota</taxon>
        <taxon>Fungi</taxon>
        <taxon>Dikarya</taxon>
        <taxon>Ascomycota</taxon>
        <taxon>Pezizomycotina</taxon>
        <taxon>Sordariomycetes</taxon>
        <taxon>Sordariomycetidae</taxon>
        <taxon>Thyridiales</taxon>
        <taxon>Thyridiaceae</taxon>
        <taxon>Thyridium</taxon>
    </lineage>
</organism>
<evidence type="ECO:0000259" key="2">
    <source>
        <dbReference type="Pfam" id="PF09949"/>
    </source>
</evidence>
<dbReference type="GeneID" id="41974142"/>
<evidence type="ECO:0000256" key="1">
    <source>
        <dbReference type="SAM" id="MobiDB-lite"/>
    </source>
</evidence>
<keyword evidence="4" id="KW-1185">Reference proteome</keyword>
<evidence type="ECO:0000313" key="4">
    <source>
        <dbReference type="Proteomes" id="UP000319257"/>
    </source>
</evidence>
<name>A0A507APN9_9PEZI</name>
<dbReference type="PANTHER" id="PTHR28208">
    <property type="entry name" value="PHOSPHATIDATE PHOSPHATASE APP1"/>
    <property type="match status" value="1"/>
</dbReference>
<feature type="region of interest" description="Disordered" evidence="1">
    <location>
        <begin position="1"/>
        <end position="23"/>
    </location>
</feature>
<dbReference type="STRING" id="1093900.A0A507APN9"/>
<dbReference type="Pfam" id="PF09949">
    <property type="entry name" value="APP1_cat"/>
    <property type="match status" value="1"/>
</dbReference>
<dbReference type="RefSeq" id="XP_030994526.1">
    <property type="nucleotide sequence ID" value="XM_031141356.1"/>
</dbReference>
<protein>
    <recommendedName>
        <fullName evidence="2">Phosphatidate phosphatase APP1 catalytic domain-containing protein</fullName>
    </recommendedName>
</protein>
<dbReference type="AlphaFoldDB" id="A0A507APN9"/>
<dbReference type="PANTHER" id="PTHR28208:SF1">
    <property type="entry name" value="FILAMENT ORGANIZATION PROTEIN APP1-LIKE, PUTATIVE (AFU_ORTHOLOGUE AFUA_1G06650)-RELATED"/>
    <property type="match status" value="1"/>
</dbReference>
<dbReference type="EMBL" id="SKBQ01000039">
    <property type="protein sequence ID" value="TPX12815.1"/>
    <property type="molecule type" value="Genomic_DNA"/>
</dbReference>
<dbReference type="GO" id="GO:0008195">
    <property type="term" value="F:phosphatidate phosphatase activity"/>
    <property type="evidence" value="ECO:0007669"/>
    <property type="project" value="InterPro"/>
</dbReference>
<reference evidence="3 4" key="1">
    <citation type="submission" date="2019-06" db="EMBL/GenBank/DDBJ databases">
        <title>Draft genome sequence of the filamentous fungus Phialemoniopsis curvata isolated from diesel fuel.</title>
        <authorList>
            <person name="Varaljay V.A."/>
            <person name="Lyon W.J."/>
            <person name="Crouch A.L."/>
            <person name="Drake C.E."/>
            <person name="Hollomon J.M."/>
            <person name="Nadeau L.J."/>
            <person name="Nunn H.S."/>
            <person name="Stevenson B.S."/>
            <person name="Bojanowski C.L."/>
            <person name="Crookes-Goodson W.J."/>
        </authorList>
    </citation>
    <scope>NUCLEOTIDE SEQUENCE [LARGE SCALE GENOMIC DNA]</scope>
    <source>
        <strain evidence="3 4">D216</strain>
    </source>
</reference>
<proteinExistence type="predicted"/>
<sequence>MVQQVARSATHRSQADDMQHRTRKERKFLDTEAHLPKATQRNILQVLNPMAKSGGLGNKIPDILSYFGSRNPLPLSITKKDCVWLLDNIAYKSPSTGEWEAEFVACAFSQESSCDVLEAVTKVANKIDLKDDDPAFDTIGERIQPFLQDILPGRQVRALHGGSTKLVFSPGGRNGISSDVRRLPHSPAGMVVPTTAEVPKGTTGEVQMKTFFAEPEGWAVISDIDDTIKITQTSDPIGILRTTFTEAPTPTKGLPELYAFIQTLITNTSPFFYLSASPYNLYPFLRNFRDQHYPHGQLILRDASWMSVPGLLSNLTLGTQEYKVSRMQKIHEWLPSRKMILIGDSTQSDPESYGDIYREFPGWVKIILIRKVTDIAAIGIESKNEPKRFEKAFKDVPKGVWHVFEDPAECNKIIQDAVSK</sequence>
<evidence type="ECO:0000313" key="3">
    <source>
        <dbReference type="EMBL" id="TPX12815.1"/>
    </source>
</evidence>
<dbReference type="InParanoid" id="A0A507APN9"/>
<accession>A0A507APN9</accession>
<dbReference type="GO" id="GO:0030479">
    <property type="term" value="C:actin cortical patch"/>
    <property type="evidence" value="ECO:0007669"/>
    <property type="project" value="TreeGrafter"/>
</dbReference>